<name>A0A919DWA5_9ACTN</name>
<dbReference type="Proteomes" id="UP000641386">
    <property type="component" value="Unassembled WGS sequence"/>
</dbReference>
<gene>
    <name evidence="1" type="ORF">GCM10014715_47240</name>
</gene>
<organism evidence="1 2">
    <name type="scientific">Streptomyces spiralis</name>
    <dbReference type="NCBI Taxonomy" id="66376"/>
    <lineage>
        <taxon>Bacteria</taxon>
        <taxon>Bacillati</taxon>
        <taxon>Actinomycetota</taxon>
        <taxon>Actinomycetes</taxon>
        <taxon>Kitasatosporales</taxon>
        <taxon>Streptomycetaceae</taxon>
        <taxon>Streptomyces</taxon>
    </lineage>
</organism>
<comment type="caution">
    <text evidence="1">The sequence shown here is derived from an EMBL/GenBank/DDBJ whole genome shotgun (WGS) entry which is preliminary data.</text>
</comment>
<protein>
    <submittedName>
        <fullName evidence="1">Uncharacterized protein</fullName>
    </submittedName>
</protein>
<evidence type="ECO:0000313" key="1">
    <source>
        <dbReference type="EMBL" id="GHE85556.1"/>
    </source>
</evidence>
<reference evidence="1" key="1">
    <citation type="journal article" date="2014" name="Int. J. Syst. Evol. Microbiol.">
        <title>Complete genome sequence of Corynebacterium casei LMG S-19264T (=DSM 44701T), isolated from a smear-ripened cheese.</title>
        <authorList>
            <consortium name="US DOE Joint Genome Institute (JGI-PGF)"/>
            <person name="Walter F."/>
            <person name="Albersmeier A."/>
            <person name="Kalinowski J."/>
            <person name="Ruckert C."/>
        </authorList>
    </citation>
    <scope>NUCLEOTIDE SEQUENCE</scope>
    <source>
        <strain evidence="1">JCM 3302</strain>
    </source>
</reference>
<proteinExistence type="predicted"/>
<sequence>MQRVVQREGDVRVRLVGQALVLQLLLDLLDLLQRLLHALCHLVARLLAGLLDRLLDHLRDLLLRAADLRAVLLQGLATGHDRHECSVQCLGWPT</sequence>
<accession>A0A919DWA5</accession>
<dbReference type="AlphaFoldDB" id="A0A919DWA5"/>
<reference evidence="1" key="2">
    <citation type="submission" date="2020-09" db="EMBL/GenBank/DDBJ databases">
        <authorList>
            <person name="Sun Q."/>
            <person name="Ohkuma M."/>
        </authorList>
    </citation>
    <scope>NUCLEOTIDE SEQUENCE</scope>
    <source>
        <strain evidence="1">JCM 3302</strain>
    </source>
</reference>
<evidence type="ECO:0000313" key="2">
    <source>
        <dbReference type="Proteomes" id="UP000641386"/>
    </source>
</evidence>
<dbReference type="EMBL" id="BNBC01000023">
    <property type="protein sequence ID" value="GHE85556.1"/>
    <property type="molecule type" value="Genomic_DNA"/>
</dbReference>
<keyword evidence="2" id="KW-1185">Reference proteome</keyword>